<dbReference type="KEGG" id="ote:Oter_4625"/>
<keyword evidence="1" id="KW-0472">Membrane</keyword>
<comment type="similarity">
    <text evidence="1">Belongs to the MlaE permease family.</text>
</comment>
<dbReference type="InterPro" id="IPR030802">
    <property type="entry name" value="Permease_MalE"/>
</dbReference>
<dbReference type="RefSeq" id="WP_012377409.1">
    <property type="nucleotide sequence ID" value="NC_010571.1"/>
</dbReference>
<keyword evidence="3" id="KW-1185">Reference proteome</keyword>
<feature type="transmembrane region" description="Helical" evidence="1">
    <location>
        <begin position="314"/>
        <end position="336"/>
    </location>
</feature>
<evidence type="ECO:0000313" key="3">
    <source>
        <dbReference type="Proteomes" id="UP000007013"/>
    </source>
</evidence>
<dbReference type="PANTHER" id="PTHR30188:SF3">
    <property type="entry name" value="ABC TRANSPORTER PERMEASE"/>
    <property type="match status" value="1"/>
</dbReference>
<dbReference type="GO" id="GO:0043190">
    <property type="term" value="C:ATP-binding cassette (ABC) transporter complex"/>
    <property type="evidence" value="ECO:0007669"/>
    <property type="project" value="InterPro"/>
</dbReference>
<gene>
    <name evidence="2" type="ordered locus">Oter_4625</name>
</gene>
<evidence type="ECO:0000313" key="2">
    <source>
        <dbReference type="EMBL" id="ACB77895.1"/>
    </source>
</evidence>
<name>B2A0E1_OPITP</name>
<sequence>MPVSPPVRSSARAAGRLDGNVLEVELGGSWRITDRRPAWMDVVSSHRPAKLRLHVDAVERWDSSLLLFLFEIGEWCRANQVACDTTVLPPRVQTLLTQLASSHATSVPHDRSVNFLAVVGNATMELSRKTQDFVQFFGECVLGAVKLLKRPDKFRWRDCLEEMQQCGAMALPIVSLIAFLVGVTLAYIGALVLRQYGGDIYVADLIGMAMVREMGAVMTAVVLAGRTGAAFAAQLGNMKANEEIDALETLGISPVQFLVMPRLLALGVMMPLLALYANALGILGGMAVSAGVLDISPSAYWVEMGTIVTLRDVASGFIKAIAFGGIVGLSGCLRGLQAERSAAGVGRAATSAVVTSILLLVVADAIFAVLFNVIGL</sequence>
<feature type="transmembrane region" description="Helical" evidence="1">
    <location>
        <begin position="214"/>
        <end position="235"/>
    </location>
</feature>
<dbReference type="PANTHER" id="PTHR30188">
    <property type="entry name" value="ABC TRANSPORTER PERMEASE PROTEIN-RELATED"/>
    <property type="match status" value="1"/>
</dbReference>
<feature type="transmembrane region" description="Helical" evidence="1">
    <location>
        <begin position="169"/>
        <end position="193"/>
    </location>
</feature>
<evidence type="ECO:0008006" key="4">
    <source>
        <dbReference type="Google" id="ProtNLM"/>
    </source>
</evidence>
<dbReference type="Proteomes" id="UP000007013">
    <property type="component" value="Chromosome"/>
</dbReference>
<dbReference type="Pfam" id="PF02405">
    <property type="entry name" value="MlaE"/>
    <property type="match status" value="1"/>
</dbReference>
<dbReference type="STRING" id="452637.Oter_4625"/>
<dbReference type="NCBIfam" id="TIGR00056">
    <property type="entry name" value="MlaE family lipid ABC transporter permease subunit"/>
    <property type="match status" value="1"/>
</dbReference>
<feature type="transmembrane region" description="Helical" evidence="1">
    <location>
        <begin position="348"/>
        <end position="374"/>
    </location>
</feature>
<dbReference type="OrthoDB" id="9805022at2"/>
<protein>
    <recommendedName>
        <fullName evidence="4">STAS domain-containing protein</fullName>
    </recommendedName>
</protein>
<dbReference type="HOGENOM" id="CLU_045686_0_2_0"/>
<evidence type="ECO:0000256" key="1">
    <source>
        <dbReference type="RuleBase" id="RU362044"/>
    </source>
</evidence>
<dbReference type="AlphaFoldDB" id="B2A0E1"/>
<keyword evidence="1" id="KW-0812">Transmembrane</keyword>
<reference evidence="2 3" key="1">
    <citation type="journal article" date="2011" name="J. Bacteriol.">
        <title>Genome sequence of the verrucomicrobium Opitutus terrae PB90-1, an abundant inhabitant of rice paddy soil ecosystems.</title>
        <authorList>
            <person name="van Passel M.W."/>
            <person name="Kant R."/>
            <person name="Palva A."/>
            <person name="Copeland A."/>
            <person name="Lucas S."/>
            <person name="Lapidus A."/>
            <person name="Glavina del Rio T."/>
            <person name="Pitluck S."/>
            <person name="Goltsman E."/>
            <person name="Clum A."/>
            <person name="Sun H."/>
            <person name="Schmutz J."/>
            <person name="Larimer F.W."/>
            <person name="Land M.L."/>
            <person name="Hauser L."/>
            <person name="Kyrpides N."/>
            <person name="Mikhailova N."/>
            <person name="Richardson P.P."/>
            <person name="Janssen P.H."/>
            <person name="de Vos W.M."/>
            <person name="Smidt H."/>
        </authorList>
    </citation>
    <scope>NUCLEOTIDE SEQUENCE [LARGE SCALE GENOMIC DNA]</scope>
    <source>
        <strain evidence="3">DSM 11246 / JCM 15787 / PB90-1</strain>
    </source>
</reference>
<keyword evidence="1" id="KW-1133">Transmembrane helix</keyword>
<proteinExistence type="inferred from homology"/>
<feature type="transmembrane region" description="Helical" evidence="1">
    <location>
        <begin position="282"/>
        <end position="302"/>
    </location>
</feature>
<organism evidence="2 3">
    <name type="scientific">Opitutus terrae (strain DSM 11246 / JCM 15787 / PB90-1)</name>
    <dbReference type="NCBI Taxonomy" id="452637"/>
    <lineage>
        <taxon>Bacteria</taxon>
        <taxon>Pseudomonadati</taxon>
        <taxon>Verrucomicrobiota</taxon>
        <taxon>Opitutia</taxon>
        <taxon>Opitutales</taxon>
        <taxon>Opitutaceae</taxon>
        <taxon>Opitutus</taxon>
    </lineage>
</organism>
<dbReference type="GO" id="GO:0005548">
    <property type="term" value="F:phospholipid transporter activity"/>
    <property type="evidence" value="ECO:0007669"/>
    <property type="project" value="TreeGrafter"/>
</dbReference>
<dbReference type="InterPro" id="IPR003453">
    <property type="entry name" value="ABC_MlaE_roteobac"/>
</dbReference>
<accession>B2A0E1</accession>
<dbReference type="EMBL" id="CP001032">
    <property type="protein sequence ID" value="ACB77895.1"/>
    <property type="molecule type" value="Genomic_DNA"/>
</dbReference>
<dbReference type="eggNOG" id="COG0767">
    <property type="taxonomic scope" value="Bacteria"/>
</dbReference>